<proteinExistence type="predicted"/>
<evidence type="ECO:0000313" key="1">
    <source>
        <dbReference type="EMBL" id="NYH26046.1"/>
    </source>
</evidence>
<name>A0A7Z0B8W7_9BURK</name>
<dbReference type="Proteomes" id="UP000540929">
    <property type="component" value="Unassembled WGS sequence"/>
</dbReference>
<gene>
    <name evidence="1" type="ORF">GGD40_005617</name>
</gene>
<dbReference type="EMBL" id="JACCAS010000002">
    <property type="protein sequence ID" value="NYH26046.1"/>
    <property type="molecule type" value="Genomic_DNA"/>
</dbReference>
<comment type="caution">
    <text evidence="1">The sequence shown here is derived from an EMBL/GenBank/DDBJ whole genome shotgun (WGS) entry which is preliminary data.</text>
</comment>
<reference evidence="1 2" key="1">
    <citation type="submission" date="2020-07" db="EMBL/GenBank/DDBJ databases">
        <title>Exploring microbial biodiversity for novel pathways involved in the catabolism of aromatic compounds derived from lignin.</title>
        <authorList>
            <person name="Elkins J."/>
        </authorList>
    </citation>
    <scope>NUCLEOTIDE SEQUENCE [LARGE SCALE GENOMIC DNA]</scope>
    <source>
        <strain evidence="1 2">H2C3C</strain>
    </source>
</reference>
<dbReference type="AlphaFoldDB" id="A0A7Z0B8W7"/>
<accession>A0A7Z0B8W7</accession>
<protein>
    <submittedName>
        <fullName evidence="1">Uncharacterized protein</fullName>
    </submittedName>
</protein>
<organism evidence="1 2">
    <name type="scientific">Paraburkholderia bryophila</name>
    <dbReference type="NCBI Taxonomy" id="420952"/>
    <lineage>
        <taxon>Bacteria</taxon>
        <taxon>Pseudomonadati</taxon>
        <taxon>Pseudomonadota</taxon>
        <taxon>Betaproteobacteria</taxon>
        <taxon>Burkholderiales</taxon>
        <taxon>Burkholderiaceae</taxon>
        <taxon>Paraburkholderia</taxon>
    </lineage>
</organism>
<dbReference type="RefSeq" id="WP_179745781.1">
    <property type="nucleotide sequence ID" value="NZ_JACCAS010000002.1"/>
</dbReference>
<sequence>MTEIAAFVADVKSAFGEHDVDETVRRGRAGEPTFFACENGRSVGTASSVGKDAWRVDGAVRPTLL</sequence>
<keyword evidence="2" id="KW-1185">Reference proteome</keyword>
<evidence type="ECO:0000313" key="2">
    <source>
        <dbReference type="Proteomes" id="UP000540929"/>
    </source>
</evidence>